<evidence type="ECO:0000313" key="3">
    <source>
        <dbReference type="Proteomes" id="UP001142372"/>
    </source>
</evidence>
<reference evidence="2" key="2">
    <citation type="submission" date="2023-01" db="EMBL/GenBank/DDBJ databases">
        <authorList>
            <person name="Sun Q."/>
            <person name="Evtushenko L."/>
        </authorList>
    </citation>
    <scope>NUCLEOTIDE SEQUENCE</scope>
    <source>
        <strain evidence="2">VKM Ac-1401</strain>
    </source>
</reference>
<gene>
    <name evidence="2" type="ORF">GCM10017584_23090</name>
</gene>
<name>A0A9W6HAW1_9MICO</name>
<reference evidence="2" key="1">
    <citation type="journal article" date="2014" name="Int. J. Syst. Evol. Microbiol.">
        <title>Complete genome sequence of Corynebacterium casei LMG S-19264T (=DSM 44701T), isolated from a smear-ripened cheese.</title>
        <authorList>
            <consortium name="US DOE Joint Genome Institute (JGI-PGF)"/>
            <person name="Walter F."/>
            <person name="Albersmeier A."/>
            <person name="Kalinowski J."/>
            <person name="Ruckert C."/>
        </authorList>
    </citation>
    <scope>NUCLEOTIDE SEQUENCE</scope>
    <source>
        <strain evidence="2">VKM Ac-1401</strain>
    </source>
</reference>
<proteinExistence type="predicted"/>
<dbReference type="Proteomes" id="UP001142372">
    <property type="component" value="Unassembled WGS sequence"/>
</dbReference>
<feature type="domain" description="ABM" evidence="1">
    <location>
        <begin position="1"/>
        <end position="63"/>
    </location>
</feature>
<comment type="caution">
    <text evidence="2">The sequence shown here is derived from an EMBL/GenBank/DDBJ whole genome shotgun (WGS) entry which is preliminary data.</text>
</comment>
<protein>
    <recommendedName>
        <fullName evidence="1">ABM domain-containing protein</fullName>
    </recommendedName>
</protein>
<sequence>MFTHMAIHHPKPEHRDALRASMGRVDAAATGSPGLIRINAWSEIDGPRLVGIAMWESREAFEAAAPRMFGAVADDPFDVWSAAPAENFYLEA</sequence>
<evidence type="ECO:0000259" key="1">
    <source>
        <dbReference type="Pfam" id="PF03992"/>
    </source>
</evidence>
<dbReference type="SUPFAM" id="SSF54909">
    <property type="entry name" value="Dimeric alpha+beta barrel"/>
    <property type="match status" value="1"/>
</dbReference>
<dbReference type="InterPro" id="IPR011008">
    <property type="entry name" value="Dimeric_a/b-barrel"/>
</dbReference>
<dbReference type="EMBL" id="BSEN01000011">
    <property type="protein sequence ID" value="GLJ76735.1"/>
    <property type="molecule type" value="Genomic_DNA"/>
</dbReference>
<dbReference type="InterPro" id="IPR007138">
    <property type="entry name" value="ABM_dom"/>
</dbReference>
<dbReference type="AlphaFoldDB" id="A0A9W6HAW1"/>
<dbReference type="Gene3D" id="3.30.70.100">
    <property type="match status" value="1"/>
</dbReference>
<keyword evidence="3" id="KW-1185">Reference proteome</keyword>
<evidence type="ECO:0000313" key="2">
    <source>
        <dbReference type="EMBL" id="GLJ76735.1"/>
    </source>
</evidence>
<dbReference type="Pfam" id="PF03992">
    <property type="entry name" value="ABM"/>
    <property type="match status" value="1"/>
</dbReference>
<organism evidence="2 3">
    <name type="scientific">Leifsonia poae</name>
    <dbReference type="NCBI Taxonomy" id="110933"/>
    <lineage>
        <taxon>Bacteria</taxon>
        <taxon>Bacillati</taxon>
        <taxon>Actinomycetota</taxon>
        <taxon>Actinomycetes</taxon>
        <taxon>Micrococcales</taxon>
        <taxon>Microbacteriaceae</taxon>
        <taxon>Leifsonia</taxon>
    </lineage>
</organism>
<accession>A0A9W6HAW1</accession>